<keyword evidence="5" id="KW-0699">rRNA-binding</keyword>
<dbReference type="EMBL" id="PCSR01000033">
    <property type="protein sequence ID" value="PIP53343.1"/>
    <property type="molecule type" value="Genomic_DNA"/>
</dbReference>
<gene>
    <name evidence="5" type="primary">rpsM</name>
    <name evidence="7" type="ORF">COX08_01410</name>
</gene>
<dbReference type="GO" id="GO:0006412">
    <property type="term" value="P:translation"/>
    <property type="evidence" value="ECO:0007669"/>
    <property type="project" value="UniProtKB-UniRule"/>
</dbReference>
<organism evidence="7 8">
    <name type="scientific">Candidatus Beckwithbacteria bacterium CG23_combo_of_CG06-09_8_20_14_all_34_8</name>
    <dbReference type="NCBI Taxonomy" id="1974497"/>
    <lineage>
        <taxon>Bacteria</taxon>
        <taxon>Candidatus Beckwithiibacteriota</taxon>
    </lineage>
</organism>
<evidence type="ECO:0000256" key="6">
    <source>
        <dbReference type="RuleBase" id="RU003830"/>
    </source>
</evidence>
<comment type="subunit">
    <text evidence="5">Part of the 30S ribosomal subunit. Forms a loose heterodimer with protein S19. Forms two bridges to the 50S subunit in the 70S ribosome.</text>
</comment>
<dbReference type="Proteomes" id="UP000229459">
    <property type="component" value="Unassembled WGS sequence"/>
</dbReference>
<dbReference type="Gene3D" id="1.10.8.50">
    <property type="match status" value="1"/>
</dbReference>
<dbReference type="GO" id="GO:0000049">
    <property type="term" value="F:tRNA binding"/>
    <property type="evidence" value="ECO:0007669"/>
    <property type="project" value="UniProtKB-UniRule"/>
</dbReference>
<name>A0A2H0B6M4_9BACT</name>
<comment type="caution">
    <text evidence="7">The sequence shown here is derived from an EMBL/GenBank/DDBJ whole genome shotgun (WGS) entry which is preliminary data.</text>
</comment>
<evidence type="ECO:0000256" key="2">
    <source>
        <dbReference type="ARBA" id="ARBA00022980"/>
    </source>
</evidence>
<dbReference type="GO" id="GO:0003735">
    <property type="term" value="F:structural constituent of ribosome"/>
    <property type="evidence" value="ECO:0007669"/>
    <property type="project" value="InterPro"/>
</dbReference>
<keyword evidence="2 5" id="KW-0689">Ribosomal protein</keyword>
<dbReference type="FunFam" id="1.10.8.50:FF:000001">
    <property type="entry name" value="30S ribosomal protein S13"/>
    <property type="match status" value="1"/>
</dbReference>
<dbReference type="GO" id="GO:0015935">
    <property type="term" value="C:small ribosomal subunit"/>
    <property type="evidence" value="ECO:0007669"/>
    <property type="project" value="TreeGrafter"/>
</dbReference>
<keyword evidence="5" id="KW-0694">RNA-binding</keyword>
<comment type="similarity">
    <text evidence="1 5 6">Belongs to the universal ribosomal protein uS13 family.</text>
</comment>
<evidence type="ECO:0000313" key="8">
    <source>
        <dbReference type="Proteomes" id="UP000229459"/>
    </source>
</evidence>
<dbReference type="Pfam" id="PF00416">
    <property type="entry name" value="Ribosomal_S13"/>
    <property type="match status" value="1"/>
</dbReference>
<dbReference type="InterPro" id="IPR010979">
    <property type="entry name" value="Ribosomal_uS13-like_H2TH"/>
</dbReference>
<evidence type="ECO:0000256" key="1">
    <source>
        <dbReference type="ARBA" id="ARBA00008080"/>
    </source>
</evidence>
<dbReference type="PANTHER" id="PTHR10871">
    <property type="entry name" value="30S RIBOSOMAL PROTEIN S13/40S RIBOSOMAL PROTEIN S18"/>
    <property type="match status" value="1"/>
</dbReference>
<reference evidence="7 8" key="1">
    <citation type="submission" date="2017-09" db="EMBL/GenBank/DDBJ databases">
        <title>Depth-based differentiation of microbial function through sediment-hosted aquifers and enrichment of novel symbionts in the deep terrestrial subsurface.</title>
        <authorList>
            <person name="Probst A.J."/>
            <person name="Ladd B."/>
            <person name="Jarett J.K."/>
            <person name="Geller-Mcgrath D.E."/>
            <person name="Sieber C.M."/>
            <person name="Emerson J.B."/>
            <person name="Anantharaman K."/>
            <person name="Thomas B.C."/>
            <person name="Malmstrom R."/>
            <person name="Stieglmeier M."/>
            <person name="Klingl A."/>
            <person name="Woyke T."/>
            <person name="Ryan C.M."/>
            <person name="Banfield J.F."/>
        </authorList>
    </citation>
    <scope>NUCLEOTIDE SEQUENCE [LARGE SCALE GENOMIC DNA]</scope>
    <source>
        <strain evidence="7">CG23_combo_of_CG06-09_8_20_14_all_34_8</strain>
    </source>
</reference>
<dbReference type="PROSITE" id="PS50159">
    <property type="entry name" value="RIBOSOMAL_S13_2"/>
    <property type="match status" value="1"/>
</dbReference>
<dbReference type="GO" id="GO:0005829">
    <property type="term" value="C:cytosol"/>
    <property type="evidence" value="ECO:0007669"/>
    <property type="project" value="TreeGrafter"/>
</dbReference>
<comment type="function">
    <text evidence="5">Located at the top of the head of the 30S subunit, it contacts several helices of the 16S rRNA. In the 70S ribosome it contacts the 23S rRNA (bridge B1a) and protein L5 of the 50S subunit (bridge B1b), connecting the 2 subunits; these bridges are implicated in subunit movement. Contacts the tRNAs in the A and P-sites.</text>
</comment>
<dbReference type="SUPFAM" id="SSF46946">
    <property type="entry name" value="S13-like H2TH domain"/>
    <property type="match status" value="1"/>
</dbReference>
<sequence>MPRIAGVDIPAAKRIDIALTYVYGIGRTNVGHILKLANIEGAKRAKELTDQEVARIVKAMENTPTEGPLRKIVRDNIQRLKQIKAYRGLRHIARLPSRGQRTRVNARTKRGRRMTVGAMTKETAAKMDTAKK</sequence>
<dbReference type="PIRSF" id="PIRSF002134">
    <property type="entry name" value="Ribosomal_S13"/>
    <property type="match status" value="1"/>
</dbReference>
<evidence type="ECO:0000256" key="3">
    <source>
        <dbReference type="ARBA" id="ARBA00023274"/>
    </source>
</evidence>
<proteinExistence type="inferred from homology"/>
<accession>A0A2H0B6M4</accession>
<keyword evidence="5" id="KW-0820">tRNA-binding</keyword>
<dbReference type="Gene3D" id="4.10.910.10">
    <property type="entry name" value="30s ribosomal protein s13, domain 2"/>
    <property type="match status" value="1"/>
</dbReference>
<dbReference type="GO" id="GO:0019843">
    <property type="term" value="F:rRNA binding"/>
    <property type="evidence" value="ECO:0007669"/>
    <property type="project" value="UniProtKB-UniRule"/>
</dbReference>
<keyword evidence="3 5" id="KW-0687">Ribonucleoprotein</keyword>
<protein>
    <recommendedName>
        <fullName evidence="4 5">Small ribosomal subunit protein uS13</fullName>
    </recommendedName>
</protein>
<evidence type="ECO:0000256" key="4">
    <source>
        <dbReference type="ARBA" id="ARBA00035166"/>
    </source>
</evidence>
<dbReference type="HAMAP" id="MF_01315">
    <property type="entry name" value="Ribosomal_uS13"/>
    <property type="match status" value="1"/>
</dbReference>
<evidence type="ECO:0000256" key="5">
    <source>
        <dbReference type="HAMAP-Rule" id="MF_01315"/>
    </source>
</evidence>
<dbReference type="PANTHER" id="PTHR10871:SF1">
    <property type="entry name" value="SMALL RIBOSOMAL SUBUNIT PROTEIN US13M"/>
    <property type="match status" value="1"/>
</dbReference>
<evidence type="ECO:0000313" key="7">
    <source>
        <dbReference type="EMBL" id="PIP53343.1"/>
    </source>
</evidence>
<dbReference type="InterPro" id="IPR027437">
    <property type="entry name" value="Rbsml_uS13_C"/>
</dbReference>
<dbReference type="InterPro" id="IPR001892">
    <property type="entry name" value="Ribosomal_uS13"/>
</dbReference>
<dbReference type="AlphaFoldDB" id="A0A2H0B6M4"/>